<evidence type="ECO:0000313" key="3">
    <source>
        <dbReference type="Proteomes" id="UP000198623"/>
    </source>
</evidence>
<gene>
    <name evidence="2" type="ORF">SAMN05216175_11383</name>
</gene>
<reference evidence="3" key="1">
    <citation type="submission" date="2016-10" db="EMBL/GenBank/DDBJ databases">
        <authorList>
            <person name="Varghese N."/>
            <person name="Submissions S."/>
        </authorList>
    </citation>
    <scope>NUCLEOTIDE SEQUENCE [LARGE SCALE GENOMIC DNA]</scope>
    <source>
        <strain evidence="3">CGMCC 1.10971</strain>
    </source>
</reference>
<dbReference type="EMBL" id="FOOU01000013">
    <property type="protein sequence ID" value="SFG77722.1"/>
    <property type="molecule type" value="Genomic_DNA"/>
</dbReference>
<dbReference type="InterPro" id="IPR007486">
    <property type="entry name" value="YebE"/>
</dbReference>
<dbReference type="SUPFAM" id="SSF158682">
    <property type="entry name" value="TerB-like"/>
    <property type="match status" value="1"/>
</dbReference>
<proteinExistence type="predicted"/>
<dbReference type="OrthoDB" id="5459344at2"/>
<feature type="compositionally biased region" description="Low complexity" evidence="1">
    <location>
        <begin position="23"/>
        <end position="40"/>
    </location>
</feature>
<dbReference type="Proteomes" id="UP000198623">
    <property type="component" value="Unassembled WGS sequence"/>
</dbReference>
<dbReference type="Pfam" id="PF04391">
    <property type="entry name" value="DUF533"/>
    <property type="match status" value="1"/>
</dbReference>
<dbReference type="Gene3D" id="1.10.3680.10">
    <property type="entry name" value="TerB-like"/>
    <property type="match status" value="1"/>
</dbReference>
<dbReference type="CDD" id="cd07178">
    <property type="entry name" value="terB_like_YebE"/>
    <property type="match status" value="1"/>
</dbReference>
<accession>A0A1I2UKM8</accession>
<evidence type="ECO:0000313" key="2">
    <source>
        <dbReference type="EMBL" id="SFG77722.1"/>
    </source>
</evidence>
<sequence length="237" mass="25241">MDTRSLLDQLLKSGTDFLQNKNTDSTASTQGDTSQQSTSLGSLLSDNKGGLLAGGVLGLLLGSKTGRKVGGKVLTYGSLAALGTVAYKAYNNWQAQQNHSSTAAAAAPAATPLSALPAQEAEKHSRAVLCAMIGAAKADGHIDENERRLIDQGIASLTNDSELQRWFDQELHKPLNPVEIARHASSPEMAAEMYLASLLIVDEDSFMEKAYLDELARQLKFDPSLKAELEAQAKQAA</sequence>
<protein>
    <submittedName>
        <fullName evidence="2">Uncharacterized membrane protein YebE, DUF533 family</fullName>
    </submittedName>
</protein>
<feature type="region of interest" description="Disordered" evidence="1">
    <location>
        <begin position="18"/>
        <end position="40"/>
    </location>
</feature>
<name>A0A1I2UKM8_9GAMM</name>
<dbReference type="AlphaFoldDB" id="A0A1I2UKM8"/>
<dbReference type="RefSeq" id="WP_090729442.1">
    <property type="nucleotide sequence ID" value="NZ_FOOU01000013.1"/>
</dbReference>
<dbReference type="STRING" id="1045558.SAMN05216175_11383"/>
<dbReference type="InterPro" id="IPR029024">
    <property type="entry name" value="TerB-like"/>
</dbReference>
<keyword evidence="3" id="KW-1185">Reference proteome</keyword>
<evidence type="ECO:0000256" key="1">
    <source>
        <dbReference type="SAM" id="MobiDB-lite"/>
    </source>
</evidence>
<organism evidence="2 3">
    <name type="scientific">Neptunomonas qingdaonensis</name>
    <dbReference type="NCBI Taxonomy" id="1045558"/>
    <lineage>
        <taxon>Bacteria</taxon>
        <taxon>Pseudomonadati</taxon>
        <taxon>Pseudomonadota</taxon>
        <taxon>Gammaproteobacteria</taxon>
        <taxon>Oceanospirillales</taxon>
        <taxon>Oceanospirillaceae</taxon>
        <taxon>Neptunomonas</taxon>
    </lineage>
</organism>